<accession>A0A9N9CKD6</accession>
<gene>
    <name evidence="2" type="ORF">DERYTH_LOCUS7693</name>
</gene>
<protein>
    <submittedName>
        <fullName evidence="2">13543_t:CDS:1</fullName>
    </submittedName>
</protein>
<dbReference type="AlphaFoldDB" id="A0A9N9CKD6"/>
<dbReference type="Proteomes" id="UP000789405">
    <property type="component" value="Unassembled WGS sequence"/>
</dbReference>
<sequence>PQFGDSDLMLKNNNEFGFKVFCKKRCYEFPIRETTDISYVEDYEVFQIICNVNKKTARNEIKNEKMNNVKTNNENVKMNNENVKTNNVNIETVEKKNNNYYTEIVENENNYYYEKAISQCSERGLYFAAKWYILYTRIYVHFTISTRLIGGRNFGWTFLFN</sequence>
<feature type="coiled-coil region" evidence="1">
    <location>
        <begin position="54"/>
        <end position="110"/>
    </location>
</feature>
<keyword evidence="1" id="KW-0175">Coiled coil</keyword>
<organism evidence="2 3">
    <name type="scientific">Dentiscutata erythropus</name>
    <dbReference type="NCBI Taxonomy" id="1348616"/>
    <lineage>
        <taxon>Eukaryota</taxon>
        <taxon>Fungi</taxon>
        <taxon>Fungi incertae sedis</taxon>
        <taxon>Mucoromycota</taxon>
        <taxon>Glomeromycotina</taxon>
        <taxon>Glomeromycetes</taxon>
        <taxon>Diversisporales</taxon>
        <taxon>Gigasporaceae</taxon>
        <taxon>Dentiscutata</taxon>
    </lineage>
</organism>
<proteinExistence type="predicted"/>
<reference evidence="2" key="1">
    <citation type="submission" date="2021-06" db="EMBL/GenBank/DDBJ databases">
        <authorList>
            <person name="Kallberg Y."/>
            <person name="Tangrot J."/>
            <person name="Rosling A."/>
        </authorList>
    </citation>
    <scope>NUCLEOTIDE SEQUENCE</scope>
    <source>
        <strain evidence="2">MA453B</strain>
    </source>
</reference>
<evidence type="ECO:0000313" key="3">
    <source>
        <dbReference type="Proteomes" id="UP000789405"/>
    </source>
</evidence>
<dbReference type="EMBL" id="CAJVPY010003791">
    <property type="protein sequence ID" value="CAG8602040.1"/>
    <property type="molecule type" value="Genomic_DNA"/>
</dbReference>
<comment type="caution">
    <text evidence="2">The sequence shown here is derived from an EMBL/GenBank/DDBJ whole genome shotgun (WGS) entry which is preliminary data.</text>
</comment>
<keyword evidence="3" id="KW-1185">Reference proteome</keyword>
<evidence type="ECO:0000313" key="2">
    <source>
        <dbReference type="EMBL" id="CAG8602040.1"/>
    </source>
</evidence>
<evidence type="ECO:0000256" key="1">
    <source>
        <dbReference type="SAM" id="Coils"/>
    </source>
</evidence>
<name>A0A9N9CKD6_9GLOM</name>
<feature type="non-terminal residue" evidence="2">
    <location>
        <position position="161"/>
    </location>
</feature>